<dbReference type="InterPro" id="IPR054722">
    <property type="entry name" value="PolX-like_BBD"/>
</dbReference>
<dbReference type="GO" id="GO:0006508">
    <property type="term" value="P:proteolysis"/>
    <property type="evidence" value="ECO:0007669"/>
    <property type="project" value="UniProtKB-KW"/>
</dbReference>
<feature type="compositionally biased region" description="Basic and acidic residues" evidence="6">
    <location>
        <begin position="705"/>
        <end position="715"/>
    </location>
</feature>
<evidence type="ECO:0000256" key="6">
    <source>
        <dbReference type="SAM" id="MobiDB-lite"/>
    </source>
</evidence>
<dbReference type="PROSITE" id="PS50158">
    <property type="entry name" value="ZF_CCHC"/>
    <property type="match status" value="1"/>
</dbReference>
<evidence type="ECO:0000313" key="10">
    <source>
        <dbReference type="Proteomes" id="UP000075880"/>
    </source>
</evidence>
<proteinExistence type="predicted"/>
<keyword evidence="3" id="KW-0064">Aspartyl protease</keyword>
<keyword evidence="5" id="KW-0863">Zinc-finger</keyword>
<dbReference type="PANTHER" id="PTHR42648:SF28">
    <property type="entry name" value="TRANSPOSON-ENCODED PROTEIN WITH RIBONUCLEASE H-LIKE AND RETROVIRUS ZINC FINGER-LIKE DOMAINS"/>
    <property type="match status" value="1"/>
</dbReference>
<reference evidence="9" key="1">
    <citation type="submission" date="2024-04" db="UniProtKB">
        <authorList>
            <consortium name="EnsemblMetazoa"/>
        </authorList>
    </citation>
    <scope>IDENTIFICATION</scope>
    <source>
        <strain evidence="9">EBRO</strain>
    </source>
</reference>
<accession>A0AAG5DV13</accession>
<dbReference type="InterPro" id="IPR012337">
    <property type="entry name" value="RNaseH-like_sf"/>
</dbReference>
<evidence type="ECO:0000256" key="2">
    <source>
        <dbReference type="ARBA" id="ARBA00022723"/>
    </source>
</evidence>
<keyword evidence="2" id="KW-0479">Metal-binding</keyword>
<feature type="domain" description="CCHC-type" evidence="7">
    <location>
        <begin position="212"/>
        <end position="228"/>
    </location>
</feature>
<dbReference type="CDD" id="cd09272">
    <property type="entry name" value="RNase_HI_RT_Ty1"/>
    <property type="match status" value="1"/>
</dbReference>
<dbReference type="InterPro" id="IPR039537">
    <property type="entry name" value="Retrotran_Ty1/copia-like"/>
</dbReference>
<dbReference type="Proteomes" id="UP000075880">
    <property type="component" value="Unassembled WGS sequence"/>
</dbReference>
<evidence type="ECO:0000259" key="7">
    <source>
        <dbReference type="PROSITE" id="PS50158"/>
    </source>
</evidence>
<dbReference type="GO" id="GO:0015074">
    <property type="term" value="P:DNA integration"/>
    <property type="evidence" value="ECO:0007669"/>
    <property type="project" value="InterPro"/>
</dbReference>
<organism evidence="9 10">
    <name type="scientific">Anopheles atroparvus</name>
    <name type="common">European mosquito</name>
    <dbReference type="NCBI Taxonomy" id="41427"/>
    <lineage>
        <taxon>Eukaryota</taxon>
        <taxon>Metazoa</taxon>
        <taxon>Ecdysozoa</taxon>
        <taxon>Arthropoda</taxon>
        <taxon>Hexapoda</taxon>
        <taxon>Insecta</taxon>
        <taxon>Pterygota</taxon>
        <taxon>Neoptera</taxon>
        <taxon>Endopterygota</taxon>
        <taxon>Diptera</taxon>
        <taxon>Nematocera</taxon>
        <taxon>Culicoidea</taxon>
        <taxon>Culicidae</taxon>
        <taxon>Anophelinae</taxon>
        <taxon>Anopheles</taxon>
    </lineage>
</organism>
<feature type="domain" description="Integrase catalytic" evidence="8">
    <location>
        <begin position="424"/>
        <end position="601"/>
    </location>
</feature>
<keyword evidence="5" id="KW-0862">Zinc</keyword>
<dbReference type="InterPro" id="IPR036397">
    <property type="entry name" value="RNaseH_sf"/>
</dbReference>
<dbReference type="GO" id="GO:0008270">
    <property type="term" value="F:zinc ion binding"/>
    <property type="evidence" value="ECO:0007669"/>
    <property type="project" value="UniProtKB-KW"/>
</dbReference>
<sequence length="1292" mass="146792">SSKNRFVLASFIKLNAVNYENWSFKMKLLLIKEGCWNTISNTKPEPVTPEWTKMDQLAMATIGLAVEDGQLIHIRKAISAKEAWENLEKVHVKRTLSTKVSLVRKICRLRLEQDGNMEQHIATLTDFVERLNGLQENAVLNEQWLVAILFSSLPDEYETLVTALEARPDADLTLDLVKGKLIDEWLKKQNKSSVSGSEQSALHTDKQREDTKCYFCKKHGHKKAECTKWKQWKKNKPNKDHSANSVIDGNVCDWAFSLIEKLESGVWILDSGATCHIVNNRDFFDTFDTNVNDKISVANGEQVMCIGKGSGKIIAIDANLLSVKELVKKGFIVNFDAKGATISKNGVIGAVAELVNNLFVMKLHNRSVSYVSETSECIHEWHCKLGHRDLNALKNLPALVSGMTVKPCKCSETCEVCISCKMQRIPFPKSSDNIILTTSVLDLIHTDVCGPMRTATLGGKRYFLTFIDDFSKYTVVFLLKQKSETLNCLKEYVELIRNKFGKKPKVLRSDNGGEYVGKEFKEYLKNNGIVGQFSSPYSPQQNGTAERKNRYLVEMVRCMLSQAKLDHRYWGEAIITANYLQNRLPSRVIKSTPYERWNGKKPDIKHIRPFGIDVYCYIPSQKRGKLDPKAYKLKLMGYSEQSKAYRLIDLTTKKITISRDVKFVNSFHAIQCPHGSEKQSSSSEMFIPLSDEREKCVMNDLADKVSESHNEHRDSNTSSSSCEGEQVSPINEDSIKEQDSDDDVWEDAVPDEVDNAPRRSTRSTRGILPARYACLADAEVQEEPKTVKEALARPDADKWKQAMMEELDSMKSNDAWDLVDAPEGKRVLGCKWVFRLKRMANGEIIRYKARLVAQGFNQRYGCEYDEVFAPVVRQTTFRCLMSVAAKRGMIMRQYDIKTAFLNGDLEEELYMRQPPSFSVKGVENKVCRLKRSIYGLKQSARLWNMKLHKVLEVEGFKKSEADACLYYRTVKDNSCFVLVYVDDLIIASNVESDIKSVHEILSNNFEVVSLGEVSNYVGIEVNRDSAGNYFISQRKYIEDIITSAGLQEAKPSKIPIDVGYMKPDREEKHLSDNGAYQKLIGKLLFVAVNSRPDISASISILSRKLQNPTQRDWNELKRVVRYLKGSIDLKLRISRCNDDSGLVGYADADWAENQNDRKSNSGFLFKFCGGTIAWVCRKQTCVSLSTTESEYIALSEASQEAIWLKRLLRDLGEDVSIIISEDNQSCLKLLESDKFSNRTKHIDTKYNFVKDLCRKGTIKFVYCPSELMIADLLTKPVKRVRIEQLRKQAGLG</sequence>
<dbReference type="Pfam" id="PF07727">
    <property type="entry name" value="RVT_2"/>
    <property type="match status" value="1"/>
</dbReference>
<dbReference type="PROSITE" id="PS50994">
    <property type="entry name" value="INTEGRASE"/>
    <property type="match status" value="1"/>
</dbReference>
<dbReference type="InterPro" id="IPR001584">
    <property type="entry name" value="Integrase_cat-core"/>
</dbReference>
<dbReference type="InterPro" id="IPR013103">
    <property type="entry name" value="RVT_2"/>
</dbReference>
<evidence type="ECO:0000256" key="1">
    <source>
        <dbReference type="ARBA" id="ARBA00022670"/>
    </source>
</evidence>
<dbReference type="InterPro" id="IPR001878">
    <property type="entry name" value="Znf_CCHC"/>
</dbReference>
<dbReference type="InterPro" id="IPR036875">
    <property type="entry name" value="Znf_CCHC_sf"/>
</dbReference>
<dbReference type="Pfam" id="PF25597">
    <property type="entry name" value="SH3_retrovirus"/>
    <property type="match status" value="1"/>
</dbReference>
<keyword evidence="10" id="KW-1185">Reference proteome</keyword>
<dbReference type="EnsemblMetazoa" id="ENSAATROPT017288">
    <property type="protein sequence ID" value="ENSAATROPP015257"/>
    <property type="gene ID" value="ENSAATROPG014140"/>
</dbReference>
<dbReference type="Gene3D" id="3.30.420.10">
    <property type="entry name" value="Ribonuclease H-like superfamily/Ribonuclease H"/>
    <property type="match status" value="1"/>
</dbReference>
<feature type="region of interest" description="Disordered" evidence="6">
    <location>
        <begin position="705"/>
        <end position="762"/>
    </location>
</feature>
<dbReference type="PANTHER" id="PTHR42648">
    <property type="entry name" value="TRANSPOSASE, PUTATIVE-RELATED"/>
    <property type="match status" value="1"/>
</dbReference>
<evidence type="ECO:0000256" key="3">
    <source>
        <dbReference type="ARBA" id="ARBA00022750"/>
    </source>
</evidence>
<dbReference type="SUPFAM" id="SSF57756">
    <property type="entry name" value="Retrovirus zinc finger-like domains"/>
    <property type="match status" value="1"/>
</dbReference>
<evidence type="ECO:0000313" key="9">
    <source>
        <dbReference type="EnsemblMetazoa" id="ENSAATROPP015257"/>
    </source>
</evidence>
<dbReference type="InterPro" id="IPR043502">
    <property type="entry name" value="DNA/RNA_pol_sf"/>
</dbReference>
<dbReference type="Pfam" id="PF22936">
    <property type="entry name" value="Pol_BBD"/>
    <property type="match status" value="1"/>
</dbReference>
<evidence type="ECO:0000259" key="8">
    <source>
        <dbReference type="PROSITE" id="PS50994"/>
    </source>
</evidence>
<feature type="compositionally biased region" description="Acidic residues" evidence="6">
    <location>
        <begin position="739"/>
        <end position="754"/>
    </location>
</feature>
<dbReference type="GO" id="GO:0042575">
    <property type="term" value="C:DNA polymerase complex"/>
    <property type="evidence" value="ECO:0007669"/>
    <property type="project" value="UniProtKB-ARBA"/>
</dbReference>
<dbReference type="SUPFAM" id="SSF53098">
    <property type="entry name" value="Ribonuclease H-like"/>
    <property type="match status" value="1"/>
</dbReference>
<dbReference type="SUPFAM" id="SSF56672">
    <property type="entry name" value="DNA/RNA polymerases"/>
    <property type="match status" value="1"/>
</dbReference>
<dbReference type="Pfam" id="PF00665">
    <property type="entry name" value="rve"/>
    <property type="match status" value="1"/>
</dbReference>
<dbReference type="GO" id="GO:0071897">
    <property type="term" value="P:DNA biosynthetic process"/>
    <property type="evidence" value="ECO:0007669"/>
    <property type="project" value="UniProtKB-ARBA"/>
</dbReference>
<keyword evidence="4" id="KW-0378">Hydrolase</keyword>
<dbReference type="InterPro" id="IPR057670">
    <property type="entry name" value="SH3_retrovirus"/>
</dbReference>
<evidence type="ECO:0000256" key="4">
    <source>
        <dbReference type="ARBA" id="ARBA00022801"/>
    </source>
</evidence>
<protein>
    <recommendedName>
        <fullName evidence="11">Retrovirus-related Pol polyprotein from transposon TNT 1-94</fullName>
    </recommendedName>
</protein>
<name>A0AAG5DV13_ANOAO</name>
<evidence type="ECO:0000256" key="5">
    <source>
        <dbReference type="PROSITE-ProRule" id="PRU00047"/>
    </source>
</evidence>
<keyword evidence="1" id="KW-0645">Protease</keyword>
<evidence type="ECO:0008006" key="11">
    <source>
        <dbReference type="Google" id="ProtNLM"/>
    </source>
</evidence>
<dbReference type="GO" id="GO:0004190">
    <property type="term" value="F:aspartic-type endopeptidase activity"/>
    <property type="evidence" value="ECO:0007669"/>
    <property type="project" value="UniProtKB-KW"/>
</dbReference>
<dbReference type="Pfam" id="PF14223">
    <property type="entry name" value="Retrotran_gag_2"/>
    <property type="match status" value="1"/>
</dbReference>
<feature type="compositionally biased region" description="Polar residues" evidence="6">
    <location>
        <begin position="716"/>
        <end position="731"/>
    </location>
</feature>
<dbReference type="GO" id="GO:0003676">
    <property type="term" value="F:nucleic acid binding"/>
    <property type="evidence" value="ECO:0007669"/>
    <property type="project" value="InterPro"/>
</dbReference>